<evidence type="ECO:0000313" key="9">
    <source>
        <dbReference type="Proteomes" id="UP000678393"/>
    </source>
</evidence>
<dbReference type="PANTHER" id="PTHR15741:SF27">
    <property type="entry name" value="TRANSCRIPTION FACTOR AP-4"/>
    <property type="match status" value="1"/>
</dbReference>
<dbReference type="SUPFAM" id="SSF47459">
    <property type="entry name" value="HLH, helix-loop-helix DNA-binding domain"/>
    <property type="match status" value="1"/>
</dbReference>
<dbReference type="PROSITE" id="PS50888">
    <property type="entry name" value="BHLH"/>
    <property type="match status" value="1"/>
</dbReference>
<keyword evidence="5" id="KW-0539">Nucleus</keyword>
<dbReference type="GO" id="GO:0000981">
    <property type="term" value="F:DNA-binding transcription factor activity, RNA polymerase II-specific"/>
    <property type="evidence" value="ECO:0007669"/>
    <property type="project" value="TreeGrafter"/>
</dbReference>
<dbReference type="PANTHER" id="PTHR15741">
    <property type="entry name" value="BASIC HELIX-LOOP-HELIX ZIP TRANSCRIPTION FACTOR"/>
    <property type="match status" value="1"/>
</dbReference>
<evidence type="ECO:0000256" key="6">
    <source>
        <dbReference type="SAM" id="MobiDB-lite"/>
    </source>
</evidence>
<dbReference type="Gene3D" id="4.10.280.10">
    <property type="entry name" value="Helix-loop-helix DNA-binding domain"/>
    <property type="match status" value="1"/>
</dbReference>
<comment type="caution">
    <text evidence="8">The sequence shown here is derived from an EMBL/GenBank/DDBJ whole genome shotgun (WGS) entry which is preliminary data.</text>
</comment>
<evidence type="ECO:0000256" key="5">
    <source>
        <dbReference type="ARBA" id="ARBA00023242"/>
    </source>
</evidence>
<dbReference type="InterPro" id="IPR036638">
    <property type="entry name" value="HLH_DNA-bd_sf"/>
</dbReference>
<feature type="compositionally biased region" description="Basic residues" evidence="6">
    <location>
        <begin position="328"/>
        <end position="345"/>
    </location>
</feature>
<keyword evidence="9" id="KW-1185">Reference proteome</keyword>
<comment type="subcellular location">
    <subcellularLocation>
        <location evidence="1">Nucleus</location>
    </subcellularLocation>
</comment>
<dbReference type="SMART" id="SM00353">
    <property type="entry name" value="HLH"/>
    <property type="match status" value="1"/>
</dbReference>
<dbReference type="InterPro" id="IPR052207">
    <property type="entry name" value="Max-like/E-box_TFs"/>
</dbReference>
<feature type="compositionally biased region" description="Basic and acidic residues" evidence="6">
    <location>
        <begin position="423"/>
        <end position="443"/>
    </location>
</feature>
<keyword evidence="3" id="KW-0238">DNA-binding</keyword>
<feature type="region of interest" description="Disordered" evidence="6">
    <location>
        <begin position="408"/>
        <end position="463"/>
    </location>
</feature>
<feature type="compositionally biased region" description="Basic and acidic residues" evidence="6">
    <location>
        <begin position="352"/>
        <end position="368"/>
    </location>
</feature>
<sequence>MSVDIRSSDRRRYMNELQAREKEIAAGLLKTAPASPPQVVPENEKRVRREIANSNERRRMQCINAGFSNLRALIPHTDGEKLSKAAILQQASDYICSLEKEKGRLQLQLDHTQGLLSGLGQDRPVTDAYVSSSPPPSKRKKRDTVESSDEGVCSLSDASEDNGSELQQENLALGRQLELERQRYTVLEQHNRLLEAQFLTLVHSQASHISAMSEMQPSSLDQRSLHAPESLYNRQVINQEVPGHTFTARYEYLNSPRVVSPSLDQRASTHTSEPLGASSSQMTLTGSSDQRQDSVTTGEAISATETRLLADTISPALTSATTTDQHSYHHHNYCHRDHPRRRHRQQTQLQQQREEEELRRRQEGRTVHEQMMYQRSHNTQNLEKLVEAIRQIEGDRLLSHFNEDEHKHLNTEQSMPSVEESEREVSSDQDEPRSESSGRDSPMHHHHHRHLQQQMSSFSSKNVSETYPVSSTLLHCPITSSSHRPGVIVHKL</sequence>
<evidence type="ECO:0000259" key="7">
    <source>
        <dbReference type="PROSITE" id="PS50888"/>
    </source>
</evidence>
<feature type="region of interest" description="Disordered" evidence="6">
    <location>
        <begin position="261"/>
        <end position="307"/>
    </location>
</feature>
<dbReference type="Pfam" id="PF00010">
    <property type="entry name" value="HLH"/>
    <property type="match status" value="1"/>
</dbReference>
<accession>A0A8S3Z3K0</accession>
<dbReference type="EMBL" id="CAJHNH020001691">
    <property type="protein sequence ID" value="CAG5124077.1"/>
    <property type="molecule type" value="Genomic_DNA"/>
</dbReference>
<dbReference type="GO" id="GO:0005634">
    <property type="term" value="C:nucleus"/>
    <property type="evidence" value="ECO:0007669"/>
    <property type="project" value="UniProtKB-SubCell"/>
</dbReference>
<organism evidence="8 9">
    <name type="scientific">Candidula unifasciata</name>
    <dbReference type="NCBI Taxonomy" id="100452"/>
    <lineage>
        <taxon>Eukaryota</taxon>
        <taxon>Metazoa</taxon>
        <taxon>Spiralia</taxon>
        <taxon>Lophotrochozoa</taxon>
        <taxon>Mollusca</taxon>
        <taxon>Gastropoda</taxon>
        <taxon>Heterobranchia</taxon>
        <taxon>Euthyneura</taxon>
        <taxon>Panpulmonata</taxon>
        <taxon>Eupulmonata</taxon>
        <taxon>Stylommatophora</taxon>
        <taxon>Helicina</taxon>
        <taxon>Helicoidea</taxon>
        <taxon>Geomitridae</taxon>
        <taxon>Candidula</taxon>
    </lineage>
</organism>
<dbReference type="CDD" id="cd11419">
    <property type="entry name" value="bHLHzip_TFAP4"/>
    <property type="match status" value="1"/>
</dbReference>
<dbReference type="AlphaFoldDB" id="A0A8S3Z3K0"/>
<protein>
    <recommendedName>
        <fullName evidence="7">BHLH domain-containing protein</fullName>
    </recommendedName>
</protein>
<proteinExistence type="predicted"/>
<evidence type="ECO:0000256" key="1">
    <source>
        <dbReference type="ARBA" id="ARBA00004123"/>
    </source>
</evidence>
<feature type="compositionally biased region" description="Polar residues" evidence="6">
    <location>
        <begin position="262"/>
        <end position="305"/>
    </location>
</feature>
<evidence type="ECO:0000256" key="3">
    <source>
        <dbReference type="ARBA" id="ARBA00023125"/>
    </source>
</evidence>
<name>A0A8S3Z3K0_9EUPU</name>
<dbReference type="GO" id="GO:0000978">
    <property type="term" value="F:RNA polymerase II cis-regulatory region sequence-specific DNA binding"/>
    <property type="evidence" value="ECO:0007669"/>
    <property type="project" value="TreeGrafter"/>
</dbReference>
<dbReference type="Proteomes" id="UP000678393">
    <property type="component" value="Unassembled WGS sequence"/>
</dbReference>
<evidence type="ECO:0000256" key="4">
    <source>
        <dbReference type="ARBA" id="ARBA00023163"/>
    </source>
</evidence>
<dbReference type="InterPro" id="IPR011598">
    <property type="entry name" value="bHLH_dom"/>
</dbReference>
<evidence type="ECO:0000256" key="2">
    <source>
        <dbReference type="ARBA" id="ARBA00023015"/>
    </source>
</evidence>
<evidence type="ECO:0000313" key="8">
    <source>
        <dbReference type="EMBL" id="CAG5124077.1"/>
    </source>
</evidence>
<feature type="region of interest" description="Disordered" evidence="6">
    <location>
        <begin position="117"/>
        <end position="165"/>
    </location>
</feature>
<reference evidence="8" key="1">
    <citation type="submission" date="2021-04" db="EMBL/GenBank/DDBJ databases">
        <authorList>
            <consortium name="Molecular Ecology Group"/>
        </authorList>
    </citation>
    <scope>NUCLEOTIDE SEQUENCE</scope>
</reference>
<keyword evidence="2" id="KW-0805">Transcription regulation</keyword>
<feature type="domain" description="BHLH" evidence="7">
    <location>
        <begin position="47"/>
        <end position="98"/>
    </location>
</feature>
<dbReference type="GO" id="GO:0046983">
    <property type="term" value="F:protein dimerization activity"/>
    <property type="evidence" value="ECO:0007669"/>
    <property type="project" value="InterPro"/>
</dbReference>
<feature type="compositionally biased region" description="Polar residues" evidence="6">
    <location>
        <begin position="452"/>
        <end position="463"/>
    </location>
</feature>
<feature type="region of interest" description="Disordered" evidence="6">
    <location>
        <begin position="319"/>
        <end position="374"/>
    </location>
</feature>
<keyword evidence="4" id="KW-0804">Transcription</keyword>
<gene>
    <name evidence="8" type="ORF">CUNI_LOCUS9635</name>
</gene>
<dbReference type="OrthoDB" id="10029128at2759"/>